<protein>
    <submittedName>
        <fullName evidence="4">6-aminohexanoate-dimer hydrolase</fullName>
        <ecNumber evidence="4">3.5.1.46</ecNumber>
    </submittedName>
</protein>
<dbReference type="GO" id="GO:0019875">
    <property type="term" value="F:6-aminohexanoate-dimer hydrolase activity"/>
    <property type="evidence" value="ECO:0007669"/>
    <property type="project" value="UniProtKB-EC"/>
</dbReference>
<organism evidence="4 5">
    <name type="scientific">Ruegeria atlantica</name>
    <dbReference type="NCBI Taxonomy" id="81569"/>
    <lineage>
        <taxon>Bacteria</taxon>
        <taxon>Pseudomonadati</taxon>
        <taxon>Pseudomonadota</taxon>
        <taxon>Alphaproteobacteria</taxon>
        <taxon>Rhodobacterales</taxon>
        <taxon>Roseobacteraceae</taxon>
        <taxon>Ruegeria</taxon>
    </lineage>
</organism>
<dbReference type="InterPro" id="IPR012338">
    <property type="entry name" value="Beta-lactam/transpept-like"/>
</dbReference>
<dbReference type="InterPro" id="IPR001466">
    <property type="entry name" value="Beta-lactam-related"/>
</dbReference>
<dbReference type="PANTHER" id="PTHR43283:SF7">
    <property type="entry name" value="BETA-LACTAMASE-RELATED DOMAIN-CONTAINING PROTEIN"/>
    <property type="match status" value="1"/>
</dbReference>
<proteinExistence type="predicted"/>
<feature type="transmembrane region" description="Helical" evidence="2">
    <location>
        <begin position="53"/>
        <end position="74"/>
    </location>
</feature>
<dbReference type="EMBL" id="CYPU01000031">
    <property type="protein sequence ID" value="CUH47695.1"/>
    <property type="molecule type" value="Genomic_DNA"/>
</dbReference>
<keyword evidence="2" id="KW-1133">Transmembrane helix</keyword>
<dbReference type="PANTHER" id="PTHR43283">
    <property type="entry name" value="BETA-LACTAMASE-RELATED"/>
    <property type="match status" value="1"/>
</dbReference>
<dbReference type="InterPro" id="IPR050789">
    <property type="entry name" value="Diverse_Enzym_Activities"/>
</dbReference>
<evidence type="ECO:0000259" key="3">
    <source>
        <dbReference type="Pfam" id="PF00144"/>
    </source>
</evidence>
<keyword evidence="4" id="KW-0378">Hydrolase</keyword>
<sequence length="493" mass="54104">MKRKRRVHSRNWAERTRRKGGNQRRYALNSDEIRRQTGGGRYDRFENRLIIKALKIVAGTLILGVVAILGYLLISPPDLLKVGTNYSAKIVCSNVFIAGRDPEDVLTVDVQAPGHPLLKQISIDVDAEAQTVTARIFRFFAAATSQYREGLGCTNVHDATLSDAALTAIEPLPTGIWPVGNEVQLSQDPEVARVLADSTLLGEGYRAVVVVRGGRIVGETYAEGFDENTPLLGWSMTKTVTAGLIGTLIKSGQMSLEDTLTDSYPDWAQDGRKNITLKDMLAMSSGLQWNEEYGDVSDVTKMLYLNDDMAGFVSGRPAESEIGADFNYSSGTTTALSRVWQDKLTDGSLTYPQEALFEPLGMTSVVLETDAADTFVGSSYMYATARDWARFGQLLLQKGEWNDQQILPKGFTDWMFEPVAASDGMYAKGHLWLDSPGGLPPYEDAVWLQGHDGQFIGVFPSQDMVVVRLGLTPSRHGYSSLPLAEALISVLQD</sequence>
<feature type="region of interest" description="Disordered" evidence="1">
    <location>
        <begin position="1"/>
        <end position="24"/>
    </location>
</feature>
<reference evidence="4 5" key="1">
    <citation type="submission" date="2015-09" db="EMBL/GenBank/DDBJ databases">
        <authorList>
            <consortium name="Swine Surveillance"/>
        </authorList>
    </citation>
    <scope>NUCLEOTIDE SEQUENCE [LARGE SCALE GENOMIC DNA]</scope>
    <source>
        <strain evidence="4 5">CECT 4292</strain>
    </source>
</reference>
<keyword evidence="2" id="KW-0472">Membrane</keyword>
<keyword evidence="2" id="KW-0812">Transmembrane</keyword>
<evidence type="ECO:0000313" key="4">
    <source>
        <dbReference type="EMBL" id="CUH47695.1"/>
    </source>
</evidence>
<feature type="domain" description="Beta-lactamase-related" evidence="3">
    <location>
        <begin position="207"/>
        <end position="469"/>
    </location>
</feature>
<gene>
    <name evidence="4" type="primary">nylB_4</name>
    <name evidence="4" type="ORF">RUA4292_01869</name>
</gene>
<dbReference type="EC" id="3.5.1.46" evidence="4"/>
<name>A0A0P1ED79_9RHOB</name>
<dbReference type="Gene3D" id="3.40.710.10">
    <property type="entry name" value="DD-peptidase/beta-lactamase superfamily"/>
    <property type="match status" value="1"/>
</dbReference>
<dbReference type="STRING" id="81569.RUM4293_03740"/>
<dbReference type="Proteomes" id="UP000050783">
    <property type="component" value="Unassembled WGS sequence"/>
</dbReference>
<accession>A0A0P1ED79</accession>
<dbReference type="Pfam" id="PF00144">
    <property type="entry name" value="Beta-lactamase"/>
    <property type="match status" value="1"/>
</dbReference>
<dbReference type="SUPFAM" id="SSF56601">
    <property type="entry name" value="beta-lactamase/transpeptidase-like"/>
    <property type="match status" value="1"/>
</dbReference>
<evidence type="ECO:0000256" key="1">
    <source>
        <dbReference type="SAM" id="MobiDB-lite"/>
    </source>
</evidence>
<evidence type="ECO:0000313" key="5">
    <source>
        <dbReference type="Proteomes" id="UP000050783"/>
    </source>
</evidence>
<dbReference type="AlphaFoldDB" id="A0A0P1ED79"/>
<evidence type="ECO:0000256" key="2">
    <source>
        <dbReference type="SAM" id="Phobius"/>
    </source>
</evidence>